<evidence type="ECO:0000259" key="12">
    <source>
        <dbReference type="Pfam" id="PF07885"/>
    </source>
</evidence>
<feature type="transmembrane region" description="Helical" evidence="11">
    <location>
        <begin position="381"/>
        <end position="401"/>
    </location>
</feature>
<keyword evidence="2 8" id="KW-0813">Transport</keyword>
<dbReference type="GeneID" id="108628611"/>
<reference evidence="14" key="1">
    <citation type="submission" date="2025-08" db="UniProtKB">
        <authorList>
            <consortium name="RefSeq"/>
        </authorList>
    </citation>
    <scope>IDENTIFICATION</scope>
    <source>
        <tissue evidence="14">Whole body</tissue>
    </source>
</reference>
<comment type="similarity">
    <text evidence="8">Belongs to the two pore domain potassium channel (TC 1.A.1.8) family.</text>
</comment>
<gene>
    <name evidence="14" type="primary">LOC108628611</name>
</gene>
<accession>A0AAJ7S6M6</accession>
<evidence type="ECO:0000256" key="1">
    <source>
        <dbReference type="ARBA" id="ARBA00004141"/>
    </source>
</evidence>
<dbReference type="Gene3D" id="1.10.287.70">
    <property type="match status" value="1"/>
</dbReference>
<dbReference type="KEGG" id="ccal:108628611"/>
<evidence type="ECO:0000256" key="3">
    <source>
        <dbReference type="ARBA" id="ARBA00022692"/>
    </source>
</evidence>
<feature type="compositionally biased region" description="Polar residues" evidence="10">
    <location>
        <begin position="19"/>
        <end position="28"/>
    </location>
</feature>
<feature type="transmembrane region" description="Helical" evidence="11">
    <location>
        <begin position="232"/>
        <end position="252"/>
    </location>
</feature>
<dbReference type="SUPFAM" id="SSF81324">
    <property type="entry name" value="Voltage-gated potassium channels"/>
    <property type="match status" value="2"/>
</dbReference>
<comment type="subcellular location">
    <subcellularLocation>
        <location evidence="1">Membrane</location>
        <topology evidence="1">Multi-pass membrane protein</topology>
    </subcellularLocation>
</comment>
<dbReference type="PANTHER" id="PTHR11003:SF257">
    <property type="entry name" value="POTASSIUM CHANNEL DOMAIN-CONTAINING PROTEIN"/>
    <property type="match status" value="1"/>
</dbReference>
<feature type="transmembrane region" description="Helical" evidence="11">
    <location>
        <begin position="413"/>
        <end position="435"/>
    </location>
</feature>
<evidence type="ECO:0000256" key="6">
    <source>
        <dbReference type="ARBA" id="ARBA00023136"/>
    </source>
</evidence>
<evidence type="ECO:0000313" key="13">
    <source>
        <dbReference type="Proteomes" id="UP000694925"/>
    </source>
</evidence>
<dbReference type="RefSeq" id="XP_026672374.1">
    <property type="nucleotide sequence ID" value="XM_026816573.1"/>
</dbReference>
<organism evidence="13 14">
    <name type="scientific">Ceratina calcarata</name>
    <dbReference type="NCBI Taxonomy" id="156304"/>
    <lineage>
        <taxon>Eukaryota</taxon>
        <taxon>Metazoa</taxon>
        <taxon>Ecdysozoa</taxon>
        <taxon>Arthropoda</taxon>
        <taxon>Hexapoda</taxon>
        <taxon>Insecta</taxon>
        <taxon>Pterygota</taxon>
        <taxon>Neoptera</taxon>
        <taxon>Endopterygota</taxon>
        <taxon>Hymenoptera</taxon>
        <taxon>Apocrita</taxon>
        <taxon>Aculeata</taxon>
        <taxon>Apoidea</taxon>
        <taxon>Anthophila</taxon>
        <taxon>Apidae</taxon>
        <taxon>Ceratina</taxon>
        <taxon>Zadontomerus</taxon>
    </lineage>
</organism>
<dbReference type="Pfam" id="PF07885">
    <property type="entry name" value="Ion_trans_2"/>
    <property type="match status" value="2"/>
</dbReference>
<proteinExistence type="inferred from homology"/>
<feature type="coiled-coil region" evidence="9">
    <location>
        <begin position="281"/>
        <end position="308"/>
    </location>
</feature>
<feature type="region of interest" description="Disordered" evidence="10">
    <location>
        <begin position="1"/>
        <end position="36"/>
    </location>
</feature>
<evidence type="ECO:0000256" key="10">
    <source>
        <dbReference type="SAM" id="MobiDB-lite"/>
    </source>
</evidence>
<dbReference type="GO" id="GO:0022841">
    <property type="term" value="F:potassium ion leak channel activity"/>
    <property type="evidence" value="ECO:0007669"/>
    <property type="project" value="TreeGrafter"/>
</dbReference>
<dbReference type="AlphaFoldDB" id="A0AAJ7S6M6"/>
<dbReference type="GO" id="GO:0015271">
    <property type="term" value="F:outward rectifier potassium channel activity"/>
    <property type="evidence" value="ECO:0007669"/>
    <property type="project" value="TreeGrafter"/>
</dbReference>
<evidence type="ECO:0000256" key="4">
    <source>
        <dbReference type="ARBA" id="ARBA00022989"/>
    </source>
</evidence>
<sequence>MEKDSTRHYRAYEGFKPANNGNTSSLKRSTSDRSKTHPSRQVRCLCFGGVPDKASHHSFLKGCIINLGICALLVAYILLGSFIFLAIEGGATDDVEIQQRTLATTIAGNQPTNNRRNTTASLKQVSFEARSKTVENIWLITESLNVLYRENWTRLAIREIERFQDQLENMVATQNTGTYVASSSSDPVTDRQPPGYEWNFAKAFLYSLTVVTTIGCGSIVPKTTWGKVATTAYAILGIPLTLVYLASAGGLLSRCAMGVFTRALCCCLCSNCGYCCYDEKRMEEKERRMRKKRQQEELAQQQQQLQLQEPFYVRANASTFTSTVEIKTSPKDEVSSLGSGDRPNVTILAPISICVGAMLCYIVAGAFTLHKLEGWSFMDASYFCFMSLSTIGFGDMVPGSYPRQSLYETRNVTIWFCSFYLMSGMTLTAMCFNILHIEIVHRLSHQPLSHQLEKQEPVKASPSVDELNGTEENDICGTEPPTSLFAHENEINILKDTFNQVDVTRDCKPILKLEDHVPSIPGAYMLPKVDEEAEENTEM</sequence>
<dbReference type="GO" id="GO:0030322">
    <property type="term" value="P:stabilization of membrane potential"/>
    <property type="evidence" value="ECO:0007669"/>
    <property type="project" value="TreeGrafter"/>
</dbReference>
<keyword evidence="3 8" id="KW-0812">Transmembrane</keyword>
<protein>
    <submittedName>
        <fullName evidence="14">TWiK family of potassium channels protein 7-like</fullName>
    </submittedName>
</protein>
<feature type="region of interest" description="Disordered" evidence="10">
    <location>
        <begin position="451"/>
        <end position="480"/>
    </location>
</feature>
<evidence type="ECO:0000256" key="11">
    <source>
        <dbReference type="SAM" id="Phobius"/>
    </source>
</evidence>
<name>A0AAJ7S6M6_9HYME</name>
<feature type="transmembrane region" description="Helical" evidence="11">
    <location>
        <begin position="203"/>
        <end position="220"/>
    </location>
</feature>
<feature type="transmembrane region" description="Helical" evidence="11">
    <location>
        <begin position="347"/>
        <end position="369"/>
    </location>
</feature>
<keyword evidence="7 8" id="KW-0407">Ion channel</keyword>
<evidence type="ECO:0000256" key="9">
    <source>
        <dbReference type="SAM" id="Coils"/>
    </source>
</evidence>
<evidence type="ECO:0000256" key="2">
    <source>
        <dbReference type="ARBA" id="ARBA00022448"/>
    </source>
</evidence>
<dbReference type="GO" id="GO:0005886">
    <property type="term" value="C:plasma membrane"/>
    <property type="evidence" value="ECO:0007669"/>
    <property type="project" value="TreeGrafter"/>
</dbReference>
<dbReference type="InterPro" id="IPR013099">
    <property type="entry name" value="K_chnl_dom"/>
</dbReference>
<dbReference type="InterPro" id="IPR003280">
    <property type="entry name" value="2pore_dom_K_chnl"/>
</dbReference>
<keyword evidence="9" id="KW-0175">Coiled coil</keyword>
<keyword evidence="5 8" id="KW-0406">Ion transport</keyword>
<keyword evidence="6 11" id="KW-0472">Membrane</keyword>
<evidence type="ECO:0000256" key="7">
    <source>
        <dbReference type="ARBA" id="ARBA00023303"/>
    </source>
</evidence>
<evidence type="ECO:0000313" key="14">
    <source>
        <dbReference type="RefSeq" id="XP_026672374.1"/>
    </source>
</evidence>
<keyword evidence="13" id="KW-1185">Reference proteome</keyword>
<feature type="transmembrane region" description="Helical" evidence="11">
    <location>
        <begin position="63"/>
        <end position="87"/>
    </location>
</feature>
<feature type="compositionally biased region" description="Basic and acidic residues" evidence="10">
    <location>
        <begin position="1"/>
        <end position="13"/>
    </location>
</feature>
<feature type="domain" description="Potassium channel" evidence="12">
    <location>
        <begin position="196"/>
        <end position="252"/>
    </location>
</feature>
<dbReference type="PANTHER" id="PTHR11003">
    <property type="entry name" value="POTASSIUM CHANNEL, SUBFAMILY K"/>
    <property type="match status" value="1"/>
</dbReference>
<dbReference type="PRINTS" id="PR01333">
    <property type="entry name" value="2POREKCHANEL"/>
</dbReference>
<evidence type="ECO:0000256" key="8">
    <source>
        <dbReference type="RuleBase" id="RU003857"/>
    </source>
</evidence>
<dbReference type="Proteomes" id="UP000694925">
    <property type="component" value="Unplaced"/>
</dbReference>
<keyword evidence="4 11" id="KW-1133">Transmembrane helix</keyword>
<evidence type="ECO:0000256" key="5">
    <source>
        <dbReference type="ARBA" id="ARBA00023065"/>
    </source>
</evidence>
<feature type="domain" description="Potassium channel" evidence="12">
    <location>
        <begin position="358"/>
        <end position="436"/>
    </location>
</feature>